<name>A0ABQ7DWT9_BRACR</name>
<dbReference type="Proteomes" id="UP000266723">
    <property type="component" value="Unassembled WGS sequence"/>
</dbReference>
<dbReference type="Pfam" id="PF00332">
    <property type="entry name" value="Glyco_hydro_17"/>
    <property type="match status" value="1"/>
</dbReference>
<feature type="region of interest" description="Disordered" evidence="7">
    <location>
        <begin position="108"/>
        <end position="163"/>
    </location>
</feature>
<evidence type="ECO:0000256" key="3">
    <source>
        <dbReference type="ARBA" id="ARBA00012780"/>
    </source>
</evidence>
<evidence type="ECO:0000256" key="7">
    <source>
        <dbReference type="SAM" id="MobiDB-lite"/>
    </source>
</evidence>
<gene>
    <name evidence="8" type="ORF">DY000_02030814</name>
</gene>
<dbReference type="Gene3D" id="3.20.20.80">
    <property type="entry name" value="Glycosidases"/>
    <property type="match status" value="1"/>
</dbReference>
<evidence type="ECO:0000256" key="2">
    <source>
        <dbReference type="ARBA" id="ARBA00008773"/>
    </source>
</evidence>
<dbReference type="PANTHER" id="PTHR32227">
    <property type="entry name" value="GLUCAN ENDO-1,3-BETA-GLUCOSIDASE BG1-RELATED-RELATED"/>
    <property type="match status" value="1"/>
</dbReference>
<feature type="compositionally biased region" description="Polar residues" evidence="7">
    <location>
        <begin position="147"/>
        <end position="163"/>
    </location>
</feature>
<proteinExistence type="inferred from homology"/>
<protein>
    <recommendedName>
        <fullName evidence="3">glucan endo-1,3-beta-D-glucosidase</fullName>
        <ecNumber evidence="3">3.2.1.39</ecNumber>
    </recommendedName>
</protein>
<reference evidence="8 9" key="1">
    <citation type="journal article" date="2020" name="BMC Genomics">
        <title>Intraspecific diversification of the crop wild relative Brassica cretica Lam. using demographic model selection.</title>
        <authorList>
            <person name="Kioukis A."/>
            <person name="Michalopoulou V.A."/>
            <person name="Briers L."/>
            <person name="Pirintsos S."/>
            <person name="Studholme D.J."/>
            <person name="Pavlidis P."/>
            <person name="Sarris P.F."/>
        </authorList>
    </citation>
    <scope>NUCLEOTIDE SEQUENCE [LARGE SCALE GENOMIC DNA]</scope>
    <source>
        <strain evidence="9">cv. PFS-1207/04</strain>
    </source>
</reference>
<accession>A0ABQ7DWT9</accession>
<evidence type="ECO:0000256" key="1">
    <source>
        <dbReference type="ARBA" id="ARBA00000382"/>
    </source>
</evidence>
<dbReference type="InterPro" id="IPR017853">
    <property type="entry name" value="GH"/>
</dbReference>
<organism evidence="8 9">
    <name type="scientific">Brassica cretica</name>
    <name type="common">Mustard</name>
    <dbReference type="NCBI Taxonomy" id="69181"/>
    <lineage>
        <taxon>Eukaryota</taxon>
        <taxon>Viridiplantae</taxon>
        <taxon>Streptophyta</taxon>
        <taxon>Embryophyta</taxon>
        <taxon>Tracheophyta</taxon>
        <taxon>Spermatophyta</taxon>
        <taxon>Magnoliopsida</taxon>
        <taxon>eudicotyledons</taxon>
        <taxon>Gunneridae</taxon>
        <taxon>Pentapetalae</taxon>
        <taxon>rosids</taxon>
        <taxon>malvids</taxon>
        <taxon>Brassicales</taxon>
        <taxon>Brassicaceae</taxon>
        <taxon>Brassiceae</taxon>
        <taxon>Brassica</taxon>
    </lineage>
</organism>
<keyword evidence="4" id="KW-0378">Hydrolase</keyword>
<dbReference type="InterPro" id="IPR000490">
    <property type="entry name" value="Glyco_hydro_17"/>
</dbReference>
<keyword evidence="9" id="KW-1185">Reference proteome</keyword>
<evidence type="ECO:0000256" key="4">
    <source>
        <dbReference type="ARBA" id="ARBA00022801"/>
    </source>
</evidence>
<evidence type="ECO:0000313" key="9">
    <source>
        <dbReference type="Proteomes" id="UP000266723"/>
    </source>
</evidence>
<evidence type="ECO:0000313" key="8">
    <source>
        <dbReference type="EMBL" id="KAF3582144.1"/>
    </source>
</evidence>
<evidence type="ECO:0000256" key="6">
    <source>
        <dbReference type="RuleBase" id="RU004335"/>
    </source>
</evidence>
<dbReference type="InterPro" id="IPR044965">
    <property type="entry name" value="Glyco_hydro_17_plant"/>
</dbReference>
<comment type="similarity">
    <text evidence="2 6">Belongs to the glycosyl hydrolase 17 family.</text>
</comment>
<sequence>MKVDAVYSALSSFGFKDVEIVVAETGWPYKGDPDEVGTTIENAKAYNKNLIAHLKSMAGTPLMPGKVIETYLFALYDENLKPGKGSERAFGLFKPDLTMTYDIGLTKTTNQTSMAPQSPMPRLPPAAAPTSQTIPAPPQMILPSPTSPSDKNSGQTDVHNSTPRSASLAHLCSSLSVPSMMLFVSVITVRTAVQKIQNFETVLVGIQTSIDELIQTVMVKFTQDWSNSDIVVRLVGSDNYELEFRLNKDEFLRFREDLKQKWSCRLEADPLWGCERAVMEVMREETHLPRISVDDDKASDRDGKVPQADARTKLIH</sequence>
<evidence type="ECO:0000256" key="5">
    <source>
        <dbReference type="ARBA" id="ARBA00023295"/>
    </source>
</evidence>
<feature type="compositionally biased region" description="Basic and acidic residues" evidence="7">
    <location>
        <begin position="292"/>
        <end position="304"/>
    </location>
</feature>
<comment type="catalytic activity">
    <reaction evidence="1">
        <text>Hydrolysis of (1-&gt;3)-beta-D-glucosidic linkages in (1-&gt;3)-beta-D-glucans.</text>
        <dbReference type="EC" id="3.2.1.39"/>
    </reaction>
</comment>
<keyword evidence="5" id="KW-0326">Glycosidase</keyword>
<dbReference type="EMBL" id="QGKV02000649">
    <property type="protein sequence ID" value="KAF3582144.1"/>
    <property type="molecule type" value="Genomic_DNA"/>
</dbReference>
<dbReference type="SUPFAM" id="SSF51445">
    <property type="entry name" value="(Trans)glycosidases"/>
    <property type="match status" value="1"/>
</dbReference>
<dbReference type="EC" id="3.2.1.39" evidence="3"/>
<feature type="region of interest" description="Disordered" evidence="7">
    <location>
        <begin position="292"/>
        <end position="316"/>
    </location>
</feature>
<feature type="compositionally biased region" description="Pro residues" evidence="7">
    <location>
        <begin position="118"/>
        <end position="127"/>
    </location>
</feature>
<comment type="caution">
    <text evidence="8">The sequence shown here is derived from an EMBL/GenBank/DDBJ whole genome shotgun (WGS) entry which is preliminary data.</text>
</comment>